<comment type="caution">
    <text evidence="2">The sequence shown here is derived from an EMBL/GenBank/DDBJ whole genome shotgun (WGS) entry which is preliminary data.</text>
</comment>
<dbReference type="PROSITE" id="PS50075">
    <property type="entry name" value="CARRIER"/>
    <property type="match status" value="1"/>
</dbReference>
<sequence>MTRTEIYSKLMEIIAQNFEIKLPDHVDEGSRIYEDLFIDSIMVLQLTVYIEEEFGIFVPEDNVDPEVLETVGSLISFIEHLKLQNQTA</sequence>
<evidence type="ECO:0000313" key="2">
    <source>
        <dbReference type="EMBL" id="MBW7476497.1"/>
    </source>
</evidence>
<organism evidence="2 3">
    <name type="scientific">Paenibacillus oenotherae</name>
    <dbReference type="NCBI Taxonomy" id="1435645"/>
    <lineage>
        <taxon>Bacteria</taxon>
        <taxon>Bacillati</taxon>
        <taxon>Bacillota</taxon>
        <taxon>Bacilli</taxon>
        <taxon>Bacillales</taxon>
        <taxon>Paenibacillaceae</taxon>
        <taxon>Paenibacillus</taxon>
    </lineage>
</organism>
<dbReference type="InterPro" id="IPR036736">
    <property type="entry name" value="ACP-like_sf"/>
</dbReference>
<proteinExistence type="predicted"/>
<evidence type="ECO:0000259" key="1">
    <source>
        <dbReference type="PROSITE" id="PS50075"/>
    </source>
</evidence>
<dbReference type="EMBL" id="JAHZIJ010000013">
    <property type="protein sequence ID" value="MBW7476497.1"/>
    <property type="molecule type" value="Genomic_DNA"/>
</dbReference>
<dbReference type="RefSeq" id="WP_219873734.1">
    <property type="nucleotide sequence ID" value="NZ_JAHZIJ010000013.1"/>
</dbReference>
<gene>
    <name evidence="2" type="ORF">K0T92_17320</name>
</gene>
<name>A0ABS7D962_9BACL</name>
<dbReference type="InterPro" id="IPR009081">
    <property type="entry name" value="PP-bd_ACP"/>
</dbReference>
<feature type="domain" description="Carrier" evidence="1">
    <location>
        <begin position="1"/>
        <end position="82"/>
    </location>
</feature>
<dbReference type="SUPFAM" id="SSF47336">
    <property type="entry name" value="ACP-like"/>
    <property type="match status" value="1"/>
</dbReference>
<keyword evidence="3" id="KW-1185">Reference proteome</keyword>
<evidence type="ECO:0000313" key="3">
    <source>
        <dbReference type="Proteomes" id="UP000812277"/>
    </source>
</evidence>
<dbReference type="Pfam" id="PF00550">
    <property type="entry name" value="PP-binding"/>
    <property type="match status" value="1"/>
</dbReference>
<protein>
    <submittedName>
        <fullName evidence="2">Acyl carrier protein</fullName>
    </submittedName>
</protein>
<dbReference type="Gene3D" id="1.10.1200.10">
    <property type="entry name" value="ACP-like"/>
    <property type="match status" value="1"/>
</dbReference>
<dbReference type="Proteomes" id="UP000812277">
    <property type="component" value="Unassembled WGS sequence"/>
</dbReference>
<reference evidence="2 3" key="1">
    <citation type="submission" date="2021-07" db="EMBL/GenBank/DDBJ databases">
        <title>Paenibacillus radiodurans sp. nov., isolated from the southeastern edge of Tengger Desert.</title>
        <authorList>
            <person name="Zhang G."/>
        </authorList>
    </citation>
    <scope>NUCLEOTIDE SEQUENCE [LARGE SCALE GENOMIC DNA]</scope>
    <source>
        <strain evidence="2 3">DT7-4</strain>
    </source>
</reference>
<accession>A0ABS7D962</accession>